<comment type="caution">
    <text evidence="1">The sequence shown here is derived from an EMBL/GenBank/DDBJ whole genome shotgun (WGS) entry which is preliminary data.</text>
</comment>
<reference evidence="2" key="1">
    <citation type="journal article" date="2019" name="Int. J. Syst. Evol. Microbiol.">
        <title>The Global Catalogue of Microorganisms (GCM) 10K type strain sequencing project: providing services to taxonomists for standard genome sequencing and annotation.</title>
        <authorList>
            <consortium name="The Broad Institute Genomics Platform"/>
            <consortium name="The Broad Institute Genome Sequencing Center for Infectious Disease"/>
            <person name="Wu L."/>
            <person name="Ma J."/>
        </authorList>
    </citation>
    <scope>NUCLEOTIDE SEQUENCE [LARGE SCALE GENOMIC DNA]</scope>
    <source>
        <strain evidence="2">JCM 16702</strain>
    </source>
</reference>
<sequence length="74" mass="8412">MPTTIQADSHARRPRLRPLFAVRFLYPAATLTRQATWSCASDCGAATATGTHTFKEPDRRARWSLPLRRAQPRF</sequence>
<dbReference type="Proteomes" id="UP001500683">
    <property type="component" value="Unassembled WGS sequence"/>
</dbReference>
<organism evidence="1 2">
    <name type="scientific">Actinomadura miaoliensis</name>
    <dbReference type="NCBI Taxonomy" id="430685"/>
    <lineage>
        <taxon>Bacteria</taxon>
        <taxon>Bacillati</taxon>
        <taxon>Actinomycetota</taxon>
        <taxon>Actinomycetes</taxon>
        <taxon>Streptosporangiales</taxon>
        <taxon>Thermomonosporaceae</taxon>
        <taxon>Actinomadura</taxon>
    </lineage>
</organism>
<evidence type="ECO:0000313" key="2">
    <source>
        <dbReference type="Proteomes" id="UP001500683"/>
    </source>
</evidence>
<proteinExistence type="predicted"/>
<name>A0ABP7UZN3_9ACTN</name>
<gene>
    <name evidence="1" type="ORF">GCM10022214_04980</name>
</gene>
<accession>A0ABP7UZN3</accession>
<protein>
    <submittedName>
        <fullName evidence="1">Uncharacterized protein</fullName>
    </submittedName>
</protein>
<evidence type="ECO:0000313" key="1">
    <source>
        <dbReference type="EMBL" id="GAA4056368.1"/>
    </source>
</evidence>
<keyword evidence="2" id="KW-1185">Reference proteome</keyword>
<dbReference type="EMBL" id="BAAAZG010000001">
    <property type="protein sequence ID" value="GAA4056368.1"/>
    <property type="molecule type" value="Genomic_DNA"/>
</dbReference>